<evidence type="ECO:0000256" key="1">
    <source>
        <dbReference type="ARBA" id="ARBA00001962"/>
    </source>
</evidence>
<keyword evidence="10" id="KW-1185">Reference proteome</keyword>
<dbReference type="PANTHER" id="PTHR43756:SF5">
    <property type="entry name" value="CHOLINE MONOOXYGENASE, CHLOROPLASTIC"/>
    <property type="match status" value="1"/>
</dbReference>
<protein>
    <recommendedName>
        <fullName evidence="6">Choline monooxygenase, chloroplastic</fullName>
        <ecNumber evidence="5">1.14.15.7</ecNumber>
    </recommendedName>
</protein>
<name>A0A9X0BAW2_9EURO</name>
<gene>
    <name evidence="9" type="ORF">N7509_006290</name>
</gene>
<comment type="caution">
    <text evidence="9">The sequence shown here is derived from an EMBL/GenBank/DDBJ whole genome shotgun (WGS) entry which is preliminary data.</text>
</comment>
<dbReference type="SUPFAM" id="SSF50022">
    <property type="entry name" value="ISP domain"/>
    <property type="match status" value="1"/>
</dbReference>
<sequence>MTSTLKGLLGLNTSKNPCSIASERSPRRALPANWYTSQALYELERRSIFARNWLLTTHSLRLPKLGAWLRYETAGWYFVLFRDNNNVIKAFHDVSAHETEEQIDQPKDFLGQGYANSSPIHIHIDRNGFIWVNLDSNEEPEIEWERDFKDIDLQPRFSDFDWNNYAFDHTWEMDGAYNWKVLADNYNECYHCATAHPDVQSVADLNSYSVDTVDGSIIHLPASTPEQIKAGLKVCSTYYFPNASMTVTPHFFFMQRFIPTSPKTCQMRYEVFRNKHSSDADFILVSDMFKRIMNEDKHLCIEAQKNLSSGIFVNGLLHPEMEKGPLYFQSVVRDIVKEHHRREKEARHEIWAVK</sequence>
<evidence type="ECO:0000313" key="9">
    <source>
        <dbReference type="EMBL" id="KAJ5398177.1"/>
    </source>
</evidence>
<evidence type="ECO:0000256" key="6">
    <source>
        <dbReference type="ARBA" id="ARBA00014931"/>
    </source>
</evidence>
<dbReference type="GO" id="GO:0005506">
    <property type="term" value="F:iron ion binding"/>
    <property type="evidence" value="ECO:0007669"/>
    <property type="project" value="InterPro"/>
</dbReference>
<dbReference type="RefSeq" id="XP_056490229.1">
    <property type="nucleotide sequence ID" value="XM_056630927.1"/>
</dbReference>
<evidence type="ECO:0000256" key="5">
    <source>
        <dbReference type="ARBA" id="ARBA00012763"/>
    </source>
</evidence>
<dbReference type="InterPro" id="IPR001663">
    <property type="entry name" value="Rng_hydr_dOase-A"/>
</dbReference>
<organism evidence="9 10">
    <name type="scientific">Penicillium cosmopolitanum</name>
    <dbReference type="NCBI Taxonomy" id="1131564"/>
    <lineage>
        <taxon>Eukaryota</taxon>
        <taxon>Fungi</taxon>
        <taxon>Dikarya</taxon>
        <taxon>Ascomycota</taxon>
        <taxon>Pezizomycotina</taxon>
        <taxon>Eurotiomycetes</taxon>
        <taxon>Eurotiomycetidae</taxon>
        <taxon>Eurotiales</taxon>
        <taxon>Aspergillaceae</taxon>
        <taxon>Penicillium</taxon>
    </lineage>
</organism>
<dbReference type="AlphaFoldDB" id="A0A9X0BAW2"/>
<dbReference type="InterPro" id="IPR036922">
    <property type="entry name" value="Rieske_2Fe-2S_sf"/>
</dbReference>
<dbReference type="Proteomes" id="UP001147747">
    <property type="component" value="Unassembled WGS sequence"/>
</dbReference>
<reference evidence="9" key="1">
    <citation type="submission" date="2022-12" db="EMBL/GenBank/DDBJ databases">
        <authorList>
            <person name="Petersen C."/>
        </authorList>
    </citation>
    <scope>NUCLEOTIDE SEQUENCE</scope>
    <source>
        <strain evidence="9">IBT 29677</strain>
    </source>
</reference>
<evidence type="ECO:0000256" key="4">
    <source>
        <dbReference type="ARBA" id="ARBA00010848"/>
    </source>
</evidence>
<accession>A0A9X0BAW2</accession>
<evidence type="ECO:0000313" key="10">
    <source>
        <dbReference type="Proteomes" id="UP001147747"/>
    </source>
</evidence>
<dbReference type="Gene3D" id="2.102.10.10">
    <property type="entry name" value="Rieske [2Fe-2S] iron-sulphur domain"/>
    <property type="match status" value="2"/>
</dbReference>
<feature type="domain" description="Aromatic-ring-hydroxylating dioxygenase alpha subunit C-terminal" evidence="8">
    <location>
        <begin position="164"/>
        <end position="206"/>
    </location>
</feature>
<evidence type="ECO:0000256" key="2">
    <source>
        <dbReference type="ARBA" id="ARBA00002149"/>
    </source>
</evidence>
<evidence type="ECO:0000256" key="3">
    <source>
        <dbReference type="ARBA" id="ARBA00004866"/>
    </source>
</evidence>
<comment type="cofactor">
    <cofactor evidence="1">
        <name>Fe cation</name>
        <dbReference type="ChEBI" id="CHEBI:24875"/>
    </cofactor>
</comment>
<comment type="function">
    <text evidence="2">Catalyzes the first step of the osmoprotectant glycine betaine synthesis.</text>
</comment>
<dbReference type="GO" id="GO:0051537">
    <property type="term" value="F:2 iron, 2 sulfur cluster binding"/>
    <property type="evidence" value="ECO:0007669"/>
    <property type="project" value="InterPro"/>
</dbReference>
<dbReference type="PANTHER" id="PTHR43756">
    <property type="entry name" value="CHOLINE MONOOXYGENASE, CHLOROPLASTIC"/>
    <property type="match status" value="1"/>
</dbReference>
<dbReference type="InterPro" id="IPR015879">
    <property type="entry name" value="Ring_hydroxy_dOase_asu_C_dom"/>
</dbReference>
<dbReference type="EMBL" id="JAPZBU010000006">
    <property type="protein sequence ID" value="KAJ5398177.1"/>
    <property type="molecule type" value="Genomic_DNA"/>
</dbReference>
<evidence type="ECO:0000259" key="8">
    <source>
        <dbReference type="Pfam" id="PF00848"/>
    </source>
</evidence>
<dbReference type="SUPFAM" id="SSF55961">
    <property type="entry name" value="Bet v1-like"/>
    <property type="match status" value="1"/>
</dbReference>
<comment type="similarity">
    <text evidence="4">Belongs to the choline monooxygenase family.</text>
</comment>
<proteinExistence type="inferred from homology"/>
<dbReference type="EC" id="1.14.15.7" evidence="5"/>
<feature type="domain" description="Aromatic-ring-hydroxylating dioxygenase alpha subunit C-terminal" evidence="8">
    <location>
        <begin position="238"/>
        <end position="337"/>
    </location>
</feature>
<dbReference type="GO" id="GO:0019133">
    <property type="term" value="F:choline monooxygenase activity"/>
    <property type="evidence" value="ECO:0007669"/>
    <property type="project" value="UniProtKB-EC"/>
</dbReference>
<dbReference type="Gene3D" id="3.90.380.10">
    <property type="entry name" value="Naphthalene 1,2-dioxygenase Alpha Subunit, Chain A, domain 1"/>
    <property type="match status" value="3"/>
</dbReference>
<dbReference type="OrthoDB" id="426882at2759"/>
<evidence type="ECO:0000256" key="7">
    <source>
        <dbReference type="ARBA" id="ARBA00049097"/>
    </source>
</evidence>
<dbReference type="Pfam" id="PF00848">
    <property type="entry name" value="Ring_hydroxyl_A"/>
    <property type="match status" value="2"/>
</dbReference>
<dbReference type="CDD" id="cd00680">
    <property type="entry name" value="RHO_alpha_C"/>
    <property type="match status" value="1"/>
</dbReference>
<comment type="pathway">
    <text evidence="3">Amine and polyamine biosynthesis; betaine biosynthesis via choline pathway; betaine aldehyde from choline (monooxygenase route): step 1/1.</text>
</comment>
<reference evidence="9" key="2">
    <citation type="journal article" date="2023" name="IMA Fungus">
        <title>Comparative genomic study of the Penicillium genus elucidates a diverse pangenome and 15 lateral gene transfer events.</title>
        <authorList>
            <person name="Petersen C."/>
            <person name="Sorensen T."/>
            <person name="Nielsen M.R."/>
            <person name="Sondergaard T.E."/>
            <person name="Sorensen J.L."/>
            <person name="Fitzpatrick D.A."/>
            <person name="Frisvad J.C."/>
            <person name="Nielsen K.L."/>
        </authorList>
    </citation>
    <scope>NUCLEOTIDE SEQUENCE</scope>
    <source>
        <strain evidence="9">IBT 29677</strain>
    </source>
</reference>
<dbReference type="GeneID" id="81369907"/>
<comment type="catalytic activity">
    <reaction evidence="7">
        <text>choline + 2 reduced [2Fe-2S]-[ferredoxin] + O2 + 2 H(+) = betaine aldehyde hydrate + 2 oxidized [2Fe-2S]-[ferredoxin] + H2O</text>
        <dbReference type="Rhea" id="RHEA:17769"/>
        <dbReference type="Rhea" id="RHEA-COMP:10000"/>
        <dbReference type="Rhea" id="RHEA-COMP:10001"/>
        <dbReference type="ChEBI" id="CHEBI:15354"/>
        <dbReference type="ChEBI" id="CHEBI:15377"/>
        <dbReference type="ChEBI" id="CHEBI:15378"/>
        <dbReference type="ChEBI" id="CHEBI:15379"/>
        <dbReference type="ChEBI" id="CHEBI:15870"/>
        <dbReference type="ChEBI" id="CHEBI:33737"/>
        <dbReference type="ChEBI" id="CHEBI:33738"/>
        <dbReference type="EC" id="1.14.15.7"/>
    </reaction>
</comment>